<evidence type="ECO:0000256" key="2">
    <source>
        <dbReference type="ARBA" id="ARBA00023043"/>
    </source>
</evidence>
<dbReference type="InterPro" id="IPR002110">
    <property type="entry name" value="Ankyrin_rpt"/>
</dbReference>
<dbReference type="Proteomes" id="UP000054800">
    <property type="component" value="Unassembled WGS sequence"/>
</dbReference>
<dbReference type="SMART" id="SM00248">
    <property type="entry name" value="ANK"/>
    <property type="match status" value="10"/>
</dbReference>
<gene>
    <name evidence="4" type="ORF">RO03_09545</name>
</gene>
<dbReference type="PROSITE" id="PS50088">
    <property type="entry name" value="ANK_REPEAT"/>
    <property type="match status" value="5"/>
</dbReference>
<feature type="repeat" description="ANK" evidence="3">
    <location>
        <begin position="224"/>
        <end position="256"/>
    </location>
</feature>
<feature type="repeat" description="ANK" evidence="3">
    <location>
        <begin position="263"/>
        <end position="295"/>
    </location>
</feature>
<sequence>MSLYDLNDLYWKLRDNPMSREEVLEYYRNADIEEKDSAQSSLLHIAAEHGDSLAIEVLLNRGMDANIENSEAEKPLHRLAEGTRHINNGEEIAKCAELLLDAKASVLRKDRFGRTPVILAAKNAYYEILKVFIDRGLKLSLKDSEGNSALHIACQYFSDYDEEDEERYFKTIKYLLEAGLDPNEKNNDDKTATDMAIKRCNKKIIALLLGNYDEENPNELLIQTGGLSLHRAIEKKDYEAVNALIKLGTDVNAFSEEEDTLFREMTPLGIAFYMFDEYSVKALLEAGADVNLKTTEENTALGEILGYMKDNYFSFNKIPLIEELLKLLLDNGLKINDTVDKKGNTAFIKACKSIDENNLSNGKTLAAVVAKFLLKENCDVNSTNLYGQTALMFLCASRDIESQDLQIQVLEAGADVGTMDKNGDTPLIYAAKNRNANSGKEMAELLFDFGDPKLEHVNNDGKTALEIATDLNNEEFVKFLLTKM</sequence>
<dbReference type="PROSITE" id="PS50297">
    <property type="entry name" value="ANK_REP_REGION"/>
    <property type="match status" value="3"/>
</dbReference>
<dbReference type="PANTHER" id="PTHR24123">
    <property type="entry name" value="ANKYRIN REPEAT-CONTAINING"/>
    <property type="match status" value="1"/>
</dbReference>
<comment type="caution">
    <text evidence="4">The sequence shown here is derived from an EMBL/GenBank/DDBJ whole genome shotgun (WGS) entry which is preliminary data.</text>
</comment>
<name>A0A0M4S195_FUSNC</name>
<dbReference type="InterPro" id="IPR051165">
    <property type="entry name" value="Multifunctional_ANK_Repeat"/>
</dbReference>
<dbReference type="PRINTS" id="PR01415">
    <property type="entry name" value="ANKYRIN"/>
</dbReference>
<feature type="repeat" description="ANK" evidence="3">
    <location>
        <begin position="38"/>
        <end position="70"/>
    </location>
</feature>
<dbReference type="AlphaFoldDB" id="A0A0M4S195"/>
<dbReference type="PANTHER" id="PTHR24123:SF33">
    <property type="entry name" value="PROTEIN HOS4"/>
    <property type="match status" value="1"/>
</dbReference>
<proteinExistence type="predicted"/>
<evidence type="ECO:0000256" key="3">
    <source>
        <dbReference type="PROSITE-ProRule" id="PRU00023"/>
    </source>
</evidence>
<dbReference type="Gene3D" id="1.25.40.20">
    <property type="entry name" value="Ankyrin repeat-containing domain"/>
    <property type="match status" value="4"/>
</dbReference>
<dbReference type="SUPFAM" id="SSF48403">
    <property type="entry name" value="Ankyrin repeat"/>
    <property type="match status" value="2"/>
</dbReference>
<evidence type="ECO:0000313" key="4">
    <source>
        <dbReference type="EMBL" id="KUL99721.1"/>
    </source>
</evidence>
<dbReference type="InterPro" id="IPR036770">
    <property type="entry name" value="Ankyrin_rpt-contain_sf"/>
</dbReference>
<dbReference type="OrthoDB" id="84480at2"/>
<keyword evidence="2 3" id="KW-0040">ANK repeat</keyword>
<dbReference type="Pfam" id="PF12796">
    <property type="entry name" value="Ank_2"/>
    <property type="match status" value="3"/>
</dbReference>
<organism evidence="4 5">
    <name type="scientific">Fusobacterium nucleatum subsp. nucleatum</name>
    <dbReference type="NCBI Taxonomy" id="76856"/>
    <lineage>
        <taxon>Bacteria</taxon>
        <taxon>Fusobacteriati</taxon>
        <taxon>Fusobacteriota</taxon>
        <taxon>Fusobacteriia</taxon>
        <taxon>Fusobacteriales</taxon>
        <taxon>Fusobacteriaceae</taxon>
        <taxon>Fusobacterium</taxon>
    </lineage>
</organism>
<evidence type="ECO:0000313" key="5">
    <source>
        <dbReference type="Proteomes" id="UP000054800"/>
    </source>
</evidence>
<accession>A0A0M4S195</accession>
<keyword evidence="1" id="KW-0677">Repeat</keyword>
<reference evidence="4 5" key="1">
    <citation type="submission" date="2015-10" db="EMBL/GenBank/DDBJ databases">
        <authorList>
            <person name="Gilbert D.G."/>
        </authorList>
    </citation>
    <scope>NUCLEOTIDE SEQUENCE [LARGE SCALE GENOMIC DNA]</scope>
    <source>
        <strain evidence="4 5">ChDC F311</strain>
    </source>
</reference>
<dbReference type="PATRIC" id="fig|76856.3.peg.1856"/>
<dbReference type="RefSeq" id="WP_059223020.1">
    <property type="nucleotide sequence ID" value="NZ_LMVH01000001.1"/>
</dbReference>
<dbReference type="EMBL" id="LMVH01000001">
    <property type="protein sequence ID" value="KUL99721.1"/>
    <property type="molecule type" value="Genomic_DNA"/>
</dbReference>
<evidence type="ECO:0000256" key="1">
    <source>
        <dbReference type="ARBA" id="ARBA00022737"/>
    </source>
</evidence>
<protein>
    <submittedName>
        <fullName evidence="4">Uncharacterized protein</fullName>
    </submittedName>
</protein>
<feature type="repeat" description="ANK" evidence="3">
    <location>
        <begin position="112"/>
        <end position="144"/>
    </location>
</feature>
<feature type="repeat" description="ANK" evidence="3">
    <location>
        <begin position="145"/>
        <end position="187"/>
    </location>
</feature>